<comment type="caution">
    <text evidence="5">The sequence shown here is derived from an EMBL/GenBank/DDBJ whole genome shotgun (WGS) entry which is preliminary data.</text>
</comment>
<dbReference type="PROSITE" id="PS00041">
    <property type="entry name" value="HTH_ARAC_FAMILY_1"/>
    <property type="match status" value="1"/>
</dbReference>
<dbReference type="SMART" id="SM00342">
    <property type="entry name" value="HTH_ARAC"/>
    <property type="match status" value="1"/>
</dbReference>
<feature type="domain" description="HTH araC/xylS-type" evidence="4">
    <location>
        <begin position="186"/>
        <end position="284"/>
    </location>
</feature>
<dbReference type="EMBL" id="JBHUCX010000095">
    <property type="protein sequence ID" value="MFD1677588.1"/>
    <property type="molecule type" value="Genomic_DNA"/>
</dbReference>
<evidence type="ECO:0000313" key="6">
    <source>
        <dbReference type="Proteomes" id="UP001597079"/>
    </source>
</evidence>
<dbReference type="Pfam" id="PF07883">
    <property type="entry name" value="Cupin_2"/>
    <property type="match status" value="1"/>
</dbReference>
<dbReference type="InterPro" id="IPR009057">
    <property type="entry name" value="Homeodomain-like_sf"/>
</dbReference>
<sequence>MGHSLYDPALMAGAFHPKVIVYYFKQWEDFQMPFHSHAEIEIMYVISGQCVVETETQLISMKKGDFIVLDANTMHRLIVAKPHQCRMINVEFQFTDEGQLFPSLKELVNHDPTLFQLFAKNAPYFVLKDSNEVYHTLKNLVLELDKNSVEAQMMIHLLFAQLMIQIARLAGEAGEAGHQQADVYVKRAIAYLHHHYDCDIRMKDIASVVCIHPGYLHRIFKASMGCTVMDYLTTLRLEKAKMLLTQTNIPVMDISYSVGINSSQYFSAVFKKHTGQTPIEYRKSFKIRRDRTELESRRVTTAVRARSTKG</sequence>
<organism evidence="5 6">
    <name type="scientific">Alicyclobacillus fodiniaquatilis</name>
    <dbReference type="NCBI Taxonomy" id="1661150"/>
    <lineage>
        <taxon>Bacteria</taxon>
        <taxon>Bacillati</taxon>
        <taxon>Bacillota</taxon>
        <taxon>Bacilli</taxon>
        <taxon>Bacillales</taxon>
        <taxon>Alicyclobacillaceae</taxon>
        <taxon>Alicyclobacillus</taxon>
    </lineage>
</organism>
<dbReference type="InterPro" id="IPR020449">
    <property type="entry name" value="Tscrpt_reg_AraC-type_HTH"/>
</dbReference>
<dbReference type="InterPro" id="IPR018062">
    <property type="entry name" value="HTH_AraC-typ_CS"/>
</dbReference>
<reference evidence="6" key="1">
    <citation type="journal article" date="2019" name="Int. J. Syst. Evol. Microbiol.">
        <title>The Global Catalogue of Microorganisms (GCM) 10K type strain sequencing project: providing services to taxonomists for standard genome sequencing and annotation.</title>
        <authorList>
            <consortium name="The Broad Institute Genomics Platform"/>
            <consortium name="The Broad Institute Genome Sequencing Center for Infectious Disease"/>
            <person name="Wu L."/>
            <person name="Ma J."/>
        </authorList>
    </citation>
    <scope>NUCLEOTIDE SEQUENCE [LARGE SCALE GENOMIC DNA]</scope>
    <source>
        <strain evidence="6">CGMCC 1.12286</strain>
    </source>
</reference>
<dbReference type="Proteomes" id="UP001597079">
    <property type="component" value="Unassembled WGS sequence"/>
</dbReference>
<dbReference type="Gene3D" id="1.10.10.60">
    <property type="entry name" value="Homeodomain-like"/>
    <property type="match status" value="2"/>
</dbReference>
<dbReference type="PRINTS" id="PR00032">
    <property type="entry name" value="HTHARAC"/>
</dbReference>
<dbReference type="PANTHER" id="PTHR43280:SF28">
    <property type="entry name" value="HTH-TYPE TRANSCRIPTIONAL ACTIVATOR RHAS"/>
    <property type="match status" value="1"/>
</dbReference>
<evidence type="ECO:0000313" key="5">
    <source>
        <dbReference type="EMBL" id="MFD1677588.1"/>
    </source>
</evidence>
<dbReference type="InterPro" id="IPR037923">
    <property type="entry name" value="HTH-like"/>
</dbReference>
<dbReference type="RefSeq" id="WP_377945501.1">
    <property type="nucleotide sequence ID" value="NZ_JBHUCX010000095.1"/>
</dbReference>
<dbReference type="Pfam" id="PF12833">
    <property type="entry name" value="HTH_18"/>
    <property type="match status" value="1"/>
</dbReference>
<dbReference type="InterPro" id="IPR014710">
    <property type="entry name" value="RmlC-like_jellyroll"/>
</dbReference>
<protein>
    <submittedName>
        <fullName evidence="5">Helix-turn-helix domain-containing protein</fullName>
    </submittedName>
</protein>
<dbReference type="PANTHER" id="PTHR43280">
    <property type="entry name" value="ARAC-FAMILY TRANSCRIPTIONAL REGULATOR"/>
    <property type="match status" value="1"/>
</dbReference>
<accession>A0ABW4JQY8</accession>
<evidence type="ECO:0000256" key="2">
    <source>
        <dbReference type="ARBA" id="ARBA00023125"/>
    </source>
</evidence>
<dbReference type="InterPro" id="IPR018060">
    <property type="entry name" value="HTH_AraC"/>
</dbReference>
<dbReference type="Gene3D" id="2.60.120.10">
    <property type="entry name" value="Jelly Rolls"/>
    <property type="match status" value="1"/>
</dbReference>
<keyword evidence="2" id="KW-0238">DNA-binding</keyword>
<name>A0ABW4JQY8_9BACL</name>
<evidence type="ECO:0000259" key="4">
    <source>
        <dbReference type="PROSITE" id="PS01124"/>
    </source>
</evidence>
<keyword evidence="3" id="KW-0804">Transcription</keyword>
<dbReference type="SUPFAM" id="SSF46689">
    <property type="entry name" value="Homeodomain-like"/>
    <property type="match status" value="2"/>
</dbReference>
<dbReference type="SUPFAM" id="SSF51215">
    <property type="entry name" value="Regulatory protein AraC"/>
    <property type="match status" value="1"/>
</dbReference>
<evidence type="ECO:0000256" key="1">
    <source>
        <dbReference type="ARBA" id="ARBA00023015"/>
    </source>
</evidence>
<proteinExistence type="predicted"/>
<keyword evidence="1" id="KW-0805">Transcription regulation</keyword>
<gene>
    <name evidence="5" type="ORF">ACFSB2_23275</name>
</gene>
<keyword evidence="6" id="KW-1185">Reference proteome</keyword>
<dbReference type="InterPro" id="IPR013096">
    <property type="entry name" value="Cupin_2"/>
</dbReference>
<evidence type="ECO:0000256" key="3">
    <source>
        <dbReference type="ARBA" id="ARBA00023163"/>
    </source>
</evidence>
<dbReference type="PROSITE" id="PS01124">
    <property type="entry name" value="HTH_ARAC_FAMILY_2"/>
    <property type="match status" value="1"/>
</dbReference>